<keyword evidence="5" id="KW-1185">Reference proteome</keyword>
<dbReference type="Gene3D" id="3.40.50.360">
    <property type="match status" value="1"/>
</dbReference>
<proteinExistence type="predicted"/>
<dbReference type="SUPFAM" id="SSF52218">
    <property type="entry name" value="Flavoproteins"/>
    <property type="match status" value="1"/>
</dbReference>
<sequence>MKIVTLLGSPRSNKNSATIANRVTATTAQLGAEVHTYELNRLSYRGCQGCYACKKTSDHCVLNDDLTEVLSAVQDADAVVLASPVYYGDVTAQLKGFIDRCYSFLKPDYLTNPDPSRLGPKKLVFVLTQGNPDEESFSDIFPRYDGFLKWMGVTESRLIRVCGVGPASVDAVPKNFLQQADASARALMS</sequence>
<accession>A0ABS5U786</accession>
<feature type="domain" description="NADPH-dependent FMN reductase-like" evidence="3">
    <location>
        <begin position="1"/>
        <end position="102"/>
    </location>
</feature>
<keyword evidence="1" id="KW-0285">Flavoprotein</keyword>
<dbReference type="Pfam" id="PF03358">
    <property type="entry name" value="FMN_red"/>
    <property type="match status" value="1"/>
</dbReference>
<dbReference type="PANTHER" id="PTHR43278:SF2">
    <property type="entry name" value="IRON-SULFUR FLAVOPROTEIN"/>
    <property type="match status" value="1"/>
</dbReference>
<dbReference type="RefSeq" id="WP_214297314.1">
    <property type="nucleotide sequence ID" value="NZ_JAHDYS010000005.1"/>
</dbReference>
<organism evidence="4 5">
    <name type="scientific">Pelotalea chapellei</name>
    <dbReference type="NCBI Taxonomy" id="44671"/>
    <lineage>
        <taxon>Bacteria</taxon>
        <taxon>Pseudomonadati</taxon>
        <taxon>Thermodesulfobacteriota</taxon>
        <taxon>Desulfuromonadia</taxon>
        <taxon>Geobacterales</taxon>
        <taxon>Geobacteraceae</taxon>
        <taxon>Pelotalea</taxon>
    </lineage>
</organism>
<evidence type="ECO:0000313" key="5">
    <source>
        <dbReference type="Proteomes" id="UP000784128"/>
    </source>
</evidence>
<dbReference type="InterPro" id="IPR029039">
    <property type="entry name" value="Flavoprotein-like_sf"/>
</dbReference>
<comment type="caution">
    <text evidence="4">The sequence shown here is derived from an EMBL/GenBank/DDBJ whole genome shotgun (WGS) entry which is preliminary data.</text>
</comment>
<name>A0ABS5U786_9BACT</name>
<protein>
    <submittedName>
        <fullName evidence="4">Flavodoxin family protein</fullName>
    </submittedName>
</protein>
<dbReference type="PANTHER" id="PTHR43278">
    <property type="entry name" value="NAD(P)H-DEPENDENT FMN-CONTAINING OXIDOREDUCTASE YWQN-RELATED"/>
    <property type="match status" value="1"/>
</dbReference>
<reference evidence="4 5" key="1">
    <citation type="submission" date="2021-05" db="EMBL/GenBank/DDBJ databases">
        <title>The draft genome of Geobacter chapellei DSM 13688.</title>
        <authorList>
            <person name="Xu Z."/>
            <person name="Masuda Y."/>
            <person name="Itoh H."/>
            <person name="Senoo K."/>
        </authorList>
    </citation>
    <scope>NUCLEOTIDE SEQUENCE [LARGE SCALE GENOMIC DNA]</scope>
    <source>
        <strain evidence="4 5">DSM 13688</strain>
    </source>
</reference>
<gene>
    <name evidence="4" type="ORF">KJB30_06990</name>
</gene>
<dbReference type="InterPro" id="IPR005025">
    <property type="entry name" value="FMN_Rdtase-like_dom"/>
</dbReference>
<dbReference type="InterPro" id="IPR051796">
    <property type="entry name" value="ISF_SsuE-like"/>
</dbReference>
<dbReference type="EMBL" id="JAHDYS010000005">
    <property type="protein sequence ID" value="MBT1071521.1"/>
    <property type="molecule type" value="Genomic_DNA"/>
</dbReference>
<evidence type="ECO:0000256" key="2">
    <source>
        <dbReference type="ARBA" id="ARBA00022643"/>
    </source>
</evidence>
<evidence type="ECO:0000313" key="4">
    <source>
        <dbReference type="EMBL" id="MBT1071521.1"/>
    </source>
</evidence>
<keyword evidence="2" id="KW-0288">FMN</keyword>
<dbReference type="Proteomes" id="UP000784128">
    <property type="component" value="Unassembled WGS sequence"/>
</dbReference>
<evidence type="ECO:0000259" key="3">
    <source>
        <dbReference type="Pfam" id="PF03358"/>
    </source>
</evidence>
<evidence type="ECO:0000256" key="1">
    <source>
        <dbReference type="ARBA" id="ARBA00022630"/>
    </source>
</evidence>